<evidence type="ECO:0000256" key="6">
    <source>
        <dbReference type="ARBA" id="ARBA00048348"/>
    </source>
</evidence>
<dbReference type="KEGG" id="tsy:THSYN_23255"/>
<evidence type="ECO:0000313" key="9">
    <source>
        <dbReference type="Proteomes" id="UP000232638"/>
    </source>
</evidence>
<dbReference type="PANTHER" id="PTHR18952">
    <property type="entry name" value="CARBONIC ANHYDRASE"/>
    <property type="match status" value="1"/>
</dbReference>
<dbReference type="EC" id="4.2.1.1" evidence="2"/>
<proteinExistence type="inferred from homology"/>
<dbReference type="PANTHER" id="PTHR18952:SF265">
    <property type="entry name" value="CARBONIC ANHYDRASE"/>
    <property type="match status" value="1"/>
</dbReference>
<evidence type="ECO:0000256" key="1">
    <source>
        <dbReference type="ARBA" id="ARBA00010718"/>
    </source>
</evidence>
<comment type="similarity">
    <text evidence="1">Belongs to the alpha-carbonic anhydrase family.</text>
</comment>
<organism evidence="8 9">
    <name type="scientific">Candidatus Thiodictyon syntrophicum</name>
    <dbReference type="NCBI Taxonomy" id="1166950"/>
    <lineage>
        <taxon>Bacteria</taxon>
        <taxon>Pseudomonadati</taxon>
        <taxon>Pseudomonadota</taxon>
        <taxon>Gammaproteobacteria</taxon>
        <taxon>Chromatiales</taxon>
        <taxon>Chromatiaceae</taxon>
        <taxon>Thiodictyon</taxon>
    </lineage>
</organism>
<dbReference type="CDD" id="cd03124">
    <property type="entry name" value="alpha_CA_prokaryotic_like"/>
    <property type="match status" value="1"/>
</dbReference>
<reference evidence="8 9" key="1">
    <citation type="submission" date="2017-03" db="EMBL/GenBank/DDBJ databases">
        <title>Complete genome sequence of Candidatus 'Thiodictyon syntrophicum' sp. nov. strain Cad16T, a photolithoautotroph purple sulfur bacterium isolated from an alpine meromictic lake.</title>
        <authorList>
            <person name="Luedin S.M."/>
            <person name="Pothier J.F."/>
            <person name="Danza F."/>
            <person name="Storelli N."/>
            <person name="Wittwer M."/>
            <person name="Tonolla M."/>
        </authorList>
    </citation>
    <scope>NUCLEOTIDE SEQUENCE [LARGE SCALE GENOMIC DNA]</scope>
    <source>
        <strain evidence="8 9">Cad16T</strain>
    </source>
</reference>
<evidence type="ECO:0000256" key="5">
    <source>
        <dbReference type="ARBA" id="ARBA00023239"/>
    </source>
</evidence>
<evidence type="ECO:0000256" key="3">
    <source>
        <dbReference type="ARBA" id="ARBA00022723"/>
    </source>
</evidence>
<comment type="catalytic activity">
    <reaction evidence="6">
        <text>hydrogencarbonate + H(+) = CO2 + H2O</text>
        <dbReference type="Rhea" id="RHEA:10748"/>
        <dbReference type="ChEBI" id="CHEBI:15377"/>
        <dbReference type="ChEBI" id="CHEBI:15378"/>
        <dbReference type="ChEBI" id="CHEBI:16526"/>
        <dbReference type="ChEBI" id="CHEBI:17544"/>
        <dbReference type="EC" id="4.2.1.1"/>
    </reaction>
</comment>
<dbReference type="AlphaFoldDB" id="A0A2K8UDA5"/>
<dbReference type="InterPro" id="IPR041891">
    <property type="entry name" value="Alpha_CA_prokaryot-like"/>
</dbReference>
<name>A0A2K8UDA5_9GAMM</name>
<evidence type="ECO:0000256" key="2">
    <source>
        <dbReference type="ARBA" id="ARBA00012925"/>
    </source>
</evidence>
<keyword evidence="4" id="KW-0862">Zinc</keyword>
<keyword evidence="5" id="KW-0456">Lyase</keyword>
<dbReference type="GO" id="GO:0004089">
    <property type="term" value="F:carbonate dehydratase activity"/>
    <property type="evidence" value="ECO:0007669"/>
    <property type="project" value="UniProtKB-EC"/>
</dbReference>
<dbReference type="SMART" id="SM01057">
    <property type="entry name" value="Carb_anhydrase"/>
    <property type="match status" value="1"/>
</dbReference>
<sequence length="265" mass="28297">MPTRSYVHSVGRALVPLLLAVGLAAPLGGRALAAPPSAAAWSYQGATGPARWADLSPGFAACRTGQRQSPIDIRTVQPIPYEPLQPRYRSQPLDAVNDGRGVNVLIQPGSELRVGGLSYNLTALHFHVPGETLINGVAAAAEIHLVHLDRDGRHAVVVVPIQPGPHPNSALVRIAERLPLRAGERVNYRQLGINALLLLPPDRGYYRYTGSFANPPCSEPVTWFILAAPVELAPELIGRIARATGGNARPAQPLNGRPVFVSLPH</sequence>
<dbReference type="EMBL" id="CP020370">
    <property type="protein sequence ID" value="AUB83574.1"/>
    <property type="molecule type" value="Genomic_DNA"/>
</dbReference>
<dbReference type="GO" id="GO:0008270">
    <property type="term" value="F:zinc ion binding"/>
    <property type="evidence" value="ECO:0007669"/>
    <property type="project" value="InterPro"/>
</dbReference>
<dbReference type="SUPFAM" id="SSF51069">
    <property type="entry name" value="Carbonic anhydrase"/>
    <property type="match status" value="1"/>
</dbReference>
<dbReference type="InterPro" id="IPR001148">
    <property type="entry name" value="CA_dom"/>
</dbReference>
<dbReference type="PROSITE" id="PS51144">
    <property type="entry name" value="ALPHA_CA_2"/>
    <property type="match status" value="1"/>
</dbReference>
<protein>
    <recommendedName>
        <fullName evidence="2">carbonic anhydrase</fullName>
        <ecNumber evidence="2">4.2.1.1</ecNumber>
    </recommendedName>
</protein>
<evidence type="ECO:0000313" key="8">
    <source>
        <dbReference type="EMBL" id="AUB83574.1"/>
    </source>
</evidence>
<evidence type="ECO:0000256" key="4">
    <source>
        <dbReference type="ARBA" id="ARBA00022833"/>
    </source>
</evidence>
<feature type="domain" description="Alpha-carbonic anhydrase" evidence="7">
    <location>
        <begin position="39"/>
        <end position="263"/>
    </location>
</feature>
<keyword evidence="3" id="KW-0479">Metal-binding</keyword>
<dbReference type="Gene3D" id="3.10.200.10">
    <property type="entry name" value="Alpha carbonic anhydrase"/>
    <property type="match status" value="1"/>
</dbReference>
<evidence type="ECO:0000259" key="7">
    <source>
        <dbReference type="PROSITE" id="PS51144"/>
    </source>
</evidence>
<gene>
    <name evidence="8" type="ORF">THSYN_23255</name>
</gene>
<keyword evidence="9" id="KW-1185">Reference proteome</keyword>
<dbReference type="Pfam" id="PF00194">
    <property type="entry name" value="Carb_anhydrase"/>
    <property type="match status" value="1"/>
</dbReference>
<dbReference type="Proteomes" id="UP000232638">
    <property type="component" value="Chromosome"/>
</dbReference>
<dbReference type="InterPro" id="IPR023561">
    <property type="entry name" value="Carbonic_anhydrase_a-class"/>
</dbReference>
<accession>A0A2K8UDA5</accession>
<dbReference type="InterPro" id="IPR036398">
    <property type="entry name" value="CA_dom_sf"/>
</dbReference>